<evidence type="ECO:0000259" key="2">
    <source>
        <dbReference type="Pfam" id="PF01882"/>
    </source>
</evidence>
<feature type="domain" description="DUF58" evidence="2">
    <location>
        <begin position="209"/>
        <end position="387"/>
    </location>
</feature>
<dbReference type="Pfam" id="PF01882">
    <property type="entry name" value="DUF58"/>
    <property type="match status" value="1"/>
</dbReference>
<dbReference type="PANTHER" id="PTHR34351">
    <property type="entry name" value="SLR1927 PROTEIN-RELATED"/>
    <property type="match status" value="1"/>
</dbReference>
<dbReference type="InterPro" id="IPR002881">
    <property type="entry name" value="DUF58"/>
</dbReference>
<feature type="transmembrane region" description="Helical" evidence="1">
    <location>
        <begin position="5"/>
        <end position="23"/>
    </location>
</feature>
<evidence type="ECO:0000313" key="3">
    <source>
        <dbReference type="EMBL" id="SVA34599.1"/>
    </source>
</evidence>
<dbReference type="AlphaFoldDB" id="A0A381V2J1"/>
<dbReference type="EMBL" id="UINC01007688">
    <property type="protein sequence ID" value="SVA34599.1"/>
    <property type="molecule type" value="Genomic_DNA"/>
</dbReference>
<sequence>MFRKFWHDFWIVLFIVLVFIGIFSGKGMVIGLASMGLFVAGIAWLWNKLALEELDYIRVIPQNRVFRGEKVHLSIEISNRKPIPLPRLDIDDDIPDSLKIEGADVGYSPNPNSTRMRHSTSISWYEKTRWDYRISGSERGYFRIGPATLTSGDIFGLFQNVRQERSRDYLLVYPNVVDLPSIGLPEARPLGDAEGGIRMFQDPSRPSGIRDYQRGDPMKTIDWKATAKMGDLKVRTFEPSSSQTIILLVAVETTLRFWEGYSAVNLERVITAAASVASYVSEKRYSLGMFSNGTPILADRPMKIPPTGSEDQLTIILEALATIRPLPMGPMPVNLAENIGKFPIGSTLVITAALITDEFVEVIRRLLQNGHKIVVLYVADGNCPDMPERVTLYEIGHHFQRMEMSGEFASR</sequence>
<protein>
    <recommendedName>
        <fullName evidence="2">DUF58 domain-containing protein</fullName>
    </recommendedName>
</protein>
<proteinExistence type="predicted"/>
<organism evidence="3">
    <name type="scientific">marine metagenome</name>
    <dbReference type="NCBI Taxonomy" id="408172"/>
    <lineage>
        <taxon>unclassified sequences</taxon>
        <taxon>metagenomes</taxon>
        <taxon>ecological metagenomes</taxon>
    </lineage>
</organism>
<keyword evidence="1" id="KW-0472">Membrane</keyword>
<reference evidence="3" key="1">
    <citation type="submission" date="2018-05" db="EMBL/GenBank/DDBJ databases">
        <authorList>
            <person name="Lanie J.A."/>
            <person name="Ng W.-L."/>
            <person name="Kazmierczak K.M."/>
            <person name="Andrzejewski T.M."/>
            <person name="Davidsen T.M."/>
            <person name="Wayne K.J."/>
            <person name="Tettelin H."/>
            <person name="Glass J.I."/>
            <person name="Rusch D."/>
            <person name="Podicherti R."/>
            <person name="Tsui H.-C.T."/>
            <person name="Winkler M.E."/>
        </authorList>
    </citation>
    <scope>NUCLEOTIDE SEQUENCE</scope>
</reference>
<gene>
    <name evidence="3" type="ORF">METZ01_LOCUS87453</name>
</gene>
<keyword evidence="1" id="KW-1133">Transmembrane helix</keyword>
<accession>A0A381V2J1</accession>
<keyword evidence="1" id="KW-0812">Transmembrane</keyword>
<evidence type="ECO:0000256" key="1">
    <source>
        <dbReference type="SAM" id="Phobius"/>
    </source>
</evidence>
<dbReference type="PANTHER" id="PTHR34351:SF2">
    <property type="entry name" value="DUF58 DOMAIN-CONTAINING PROTEIN"/>
    <property type="match status" value="1"/>
</dbReference>
<name>A0A381V2J1_9ZZZZ</name>